<dbReference type="GO" id="GO:0008270">
    <property type="term" value="F:zinc ion binding"/>
    <property type="evidence" value="ECO:0007669"/>
    <property type="project" value="UniProtKB-KW"/>
</dbReference>
<keyword evidence="7" id="KW-0833">Ubl conjugation pathway</keyword>
<dbReference type="Pfam" id="PF21235">
    <property type="entry name" value="UBA_ARI1"/>
    <property type="match status" value="1"/>
</dbReference>
<dbReference type="GO" id="GO:0061630">
    <property type="term" value="F:ubiquitin protein ligase activity"/>
    <property type="evidence" value="ECO:0007669"/>
    <property type="project" value="UniProtKB-EC"/>
</dbReference>
<sequence>MDFGVDDDDEVYTSEADEADVGTFTAEKTRSDYEVDFRVLDAHDIRTMQHDRARQVADILGISTEHSAILLRYFKWNKEELIERYMDGPETVLQKAGVITDDSTAPRVMPAPAGFCCDICCDDEPGLESLALRCAHRFCRSCYEDYLRKKVVNDGESRRIQCPATHCSVIVDERTVERLVPAAVYTRYQMLLTRTFVDDSPQLRWCPAPSCEYVVKCDVPQAALRTVVPTVQCRCGTTFCHGCGLEDHLPCICELVKLWLRKCADDSETSNWIQANTKECIKCHSTIEKNGGCNHMTCRKCHHEFCWVCLGPWSEHGTNWYNCNRFDESSSKDARDSQARSRQQLERYLHYYNRYANHDQSARLDKELHTRTEKKMEEMQRTSSLSWIEVQFLRVAVDKLYECRMTLKWTYAFAYYLTRDNQTALFEDNQRDLEMAVEALSELLEKPIDPTHIKELKQDVLNKTSYVAKRRETLLEDTARGLMEERWKYQVTL</sequence>
<dbReference type="PROSITE" id="PS50089">
    <property type="entry name" value="ZF_RING_2"/>
    <property type="match status" value="1"/>
</dbReference>
<dbReference type="Pfam" id="PF01485">
    <property type="entry name" value="IBR"/>
    <property type="match status" value="1"/>
</dbReference>
<dbReference type="InterPro" id="IPR044066">
    <property type="entry name" value="TRIAD_supradom"/>
</dbReference>
<dbReference type="Gene3D" id="3.30.40.10">
    <property type="entry name" value="Zinc/RING finger domain, C3HC4 (zinc finger)"/>
    <property type="match status" value="1"/>
</dbReference>
<evidence type="ECO:0000259" key="11">
    <source>
        <dbReference type="PROSITE" id="PS51873"/>
    </source>
</evidence>
<evidence type="ECO:0000313" key="12">
    <source>
        <dbReference type="EMBL" id="RKP24720.1"/>
    </source>
</evidence>
<dbReference type="InterPro" id="IPR001841">
    <property type="entry name" value="Znf_RING"/>
</dbReference>
<dbReference type="Pfam" id="PF00097">
    <property type="entry name" value="zf-C3HC4"/>
    <property type="match status" value="1"/>
</dbReference>
<dbReference type="Pfam" id="PF19422">
    <property type="entry name" value="Ariadne"/>
    <property type="match status" value="1"/>
</dbReference>
<protein>
    <recommendedName>
        <fullName evidence="2">RBR-type E3 ubiquitin transferase</fullName>
        <ecNumber evidence="2">2.3.2.31</ecNumber>
    </recommendedName>
</protein>
<dbReference type="SMART" id="SM00647">
    <property type="entry name" value="IBR"/>
    <property type="match status" value="2"/>
</dbReference>
<evidence type="ECO:0000256" key="1">
    <source>
        <dbReference type="ARBA" id="ARBA00001798"/>
    </source>
</evidence>
<name>A0A4P9Z063_9FUNG</name>
<dbReference type="CDD" id="cd20346">
    <property type="entry name" value="BRcat_RBR_ANKIB1"/>
    <property type="match status" value="1"/>
</dbReference>
<evidence type="ECO:0000256" key="5">
    <source>
        <dbReference type="ARBA" id="ARBA00022737"/>
    </source>
</evidence>
<dbReference type="OrthoDB" id="10009520at2759"/>
<dbReference type="SMART" id="SM00184">
    <property type="entry name" value="RING"/>
    <property type="match status" value="2"/>
</dbReference>
<evidence type="ECO:0000256" key="3">
    <source>
        <dbReference type="ARBA" id="ARBA00022679"/>
    </source>
</evidence>
<dbReference type="PROSITE" id="PS00518">
    <property type="entry name" value="ZF_RING_1"/>
    <property type="match status" value="2"/>
</dbReference>
<keyword evidence="8" id="KW-0862">Zinc</keyword>
<keyword evidence="5" id="KW-0677">Repeat</keyword>
<feature type="domain" description="RING-type" evidence="10">
    <location>
        <begin position="117"/>
        <end position="163"/>
    </location>
</feature>
<evidence type="ECO:0000313" key="13">
    <source>
        <dbReference type="Proteomes" id="UP000278143"/>
    </source>
</evidence>
<keyword evidence="3" id="KW-0808">Transferase</keyword>
<dbReference type="FunFam" id="1.20.120.1750:FF:000007">
    <property type="entry name" value="RBR-type E3 ubiquitin transferase"/>
    <property type="match status" value="1"/>
</dbReference>
<comment type="catalytic activity">
    <reaction evidence="1">
        <text>[E2 ubiquitin-conjugating enzyme]-S-ubiquitinyl-L-cysteine + [acceptor protein]-L-lysine = [E2 ubiquitin-conjugating enzyme]-L-cysteine + [acceptor protein]-N(6)-ubiquitinyl-L-lysine.</text>
        <dbReference type="EC" id="2.3.2.31"/>
    </reaction>
</comment>
<dbReference type="GO" id="GO:0016567">
    <property type="term" value="P:protein ubiquitination"/>
    <property type="evidence" value="ECO:0007669"/>
    <property type="project" value="InterPro"/>
</dbReference>
<dbReference type="FunFam" id="3.30.40.10:FF:000019">
    <property type="entry name" value="RBR-type E3 ubiquitin transferase"/>
    <property type="match status" value="1"/>
</dbReference>
<evidence type="ECO:0000259" key="10">
    <source>
        <dbReference type="PROSITE" id="PS50089"/>
    </source>
</evidence>
<dbReference type="Pfam" id="PF22191">
    <property type="entry name" value="IBR_1"/>
    <property type="match status" value="1"/>
</dbReference>
<dbReference type="CDD" id="cd20356">
    <property type="entry name" value="Rcat_RBR_HHARI-like"/>
    <property type="match status" value="1"/>
</dbReference>
<dbReference type="EC" id="2.3.2.31" evidence="2"/>
<reference evidence="13" key="1">
    <citation type="journal article" date="2018" name="Nat. Microbiol.">
        <title>Leveraging single-cell genomics to expand the fungal tree of life.</title>
        <authorList>
            <person name="Ahrendt S.R."/>
            <person name="Quandt C.A."/>
            <person name="Ciobanu D."/>
            <person name="Clum A."/>
            <person name="Salamov A."/>
            <person name="Andreopoulos B."/>
            <person name="Cheng J.F."/>
            <person name="Woyke T."/>
            <person name="Pelin A."/>
            <person name="Henrissat B."/>
            <person name="Reynolds N.K."/>
            <person name="Benny G.L."/>
            <person name="Smith M.E."/>
            <person name="James T.Y."/>
            <person name="Grigoriev I.V."/>
        </authorList>
    </citation>
    <scope>NUCLEOTIDE SEQUENCE [LARGE SCALE GENOMIC DNA]</scope>
    <source>
        <strain evidence="13">Benny S71-1</strain>
    </source>
</reference>
<keyword evidence="6 9" id="KW-0863">Zinc-finger</keyword>
<dbReference type="InterPro" id="IPR018957">
    <property type="entry name" value="Znf_C3HC4_RING-type"/>
</dbReference>
<dbReference type="PANTHER" id="PTHR11685">
    <property type="entry name" value="RBR FAMILY RING FINGER AND IBR DOMAIN-CONTAINING"/>
    <property type="match status" value="1"/>
</dbReference>
<evidence type="ECO:0000256" key="6">
    <source>
        <dbReference type="ARBA" id="ARBA00022771"/>
    </source>
</evidence>
<dbReference type="InterPro" id="IPR017907">
    <property type="entry name" value="Znf_RING_CS"/>
</dbReference>
<dbReference type="Proteomes" id="UP000278143">
    <property type="component" value="Unassembled WGS sequence"/>
</dbReference>
<dbReference type="InterPro" id="IPR013083">
    <property type="entry name" value="Znf_RING/FYVE/PHD"/>
</dbReference>
<dbReference type="InterPro" id="IPR031127">
    <property type="entry name" value="E3_UB_ligase_RBR"/>
</dbReference>
<dbReference type="PROSITE" id="PS51873">
    <property type="entry name" value="TRIAD"/>
    <property type="match status" value="1"/>
</dbReference>
<dbReference type="SUPFAM" id="SSF57850">
    <property type="entry name" value="RING/U-box"/>
    <property type="match status" value="3"/>
</dbReference>
<evidence type="ECO:0000256" key="4">
    <source>
        <dbReference type="ARBA" id="ARBA00022723"/>
    </source>
</evidence>
<dbReference type="AlphaFoldDB" id="A0A4P9Z063"/>
<proteinExistence type="predicted"/>
<keyword evidence="4" id="KW-0479">Metal-binding</keyword>
<organism evidence="12 13">
    <name type="scientific">Syncephalis pseudoplumigaleata</name>
    <dbReference type="NCBI Taxonomy" id="1712513"/>
    <lineage>
        <taxon>Eukaryota</taxon>
        <taxon>Fungi</taxon>
        <taxon>Fungi incertae sedis</taxon>
        <taxon>Zoopagomycota</taxon>
        <taxon>Zoopagomycotina</taxon>
        <taxon>Zoopagomycetes</taxon>
        <taxon>Zoopagales</taxon>
        <taxon>Piptocephalidaceae</taxon>
        <taxon>Syncephalis</taxon>
    </lineage>
</organism>
<dbReference type="Gene3D" id="1.20.120.1750">
    <property type="match status" value="1"/>
</dbReference>
<feature type="domain" description="RING-type" evidence="11">
    <location>
        <begin position="113"/>
        <end position="327"/>
    </location>
</feature>
<dbReference type="InterPro" id="IPR002867">
    <property type="entry name" value="IBR_dom"/>
</dbReference>
<dbReference type="InterPro" id="IPR048962">
    <property type="entry name" value="ARIH1-like_UBL"/>
</dbReference>
<dbReference type="InterPro" id="IPR045840">
    <property type="entry name" value="Ariadne"/>
</dbReference>
<dbReference type="EMBL" id="KZ990069">
    <property type="protein sequence ID" value="RKP24720.1"/>
    <property type="molecule type" value="Genomic_DNA"/>
</dbReference>
<evidence type="ECO:0000256" key="8">
    <source>
        <dbReference type="ARBA" id="ARBA00022833"/>
    </source>
</evidence>
<gene>
    <name evidence="12" type="ORF">SYNPS1DRAFT_16757</name>
</gene>
<accession>A0A4P9Z063</accession>
<evidence type="ECO:0000256" key="7">
    <source>
        <dbReference type="ARBA" id="ARBA00022786"/>
    </source>
</evidence>
<evidence type="ECO:0000256" key="2">
    <source>
        <dbReference type="ARBA" id="ARBA00012251"/>
    </source>
</evidence>
<keyword evidence="13" id="KW-1185">Reference proteome</keyword>
<evidence type="ECO:0000256" key="9">
    <source>
        <dbReference type="PROSITE-ProRule" id="PRU00175"/>
    </source>
</evidence>